<feature type="chain" id="PRO_5017279721" evidence="1">
    <location>
        <begin position="23"/>
        <end position="54"/>
    </location>
</feature>
<comment type="caution">
    <text evidence="2">The sequence shown here is derived from an EMBL/GenBank/DDBJ whole genome shotgun (WGS) entry which is preliminary data.</text>
</comment>
<protein>
    <submittedName>
        <fullName evidence="2">Uncharacterized protein</fullName>
    </submittedName>
</protein>
<keyword evidence="3" id="KW-1185">Reference proteome</keyword>
<dbReference type="AlphaFoldDB" id="A0A392U8Q8"/>
<reference evidence="2 3" key="1">
    <citation type="journal article" date="2018" name="Front. Plant Sci.">
        <title>Red Clover (Trifolium pratense) and Zigzag Clover (T. medium) - A Picture of Genomic Similarities and Differences.</title>
        <authorList>
            <person name="Dluhosova J."/>
            <person name="Istvanek J."/>
            <person name="Nedelnik J."/>
            <person name="Repkova J."/>
        </authorList>
    </citation>
    <scope>NUCLEOTIDE SEQUENCE [LARGE SCALE GENOMIC DNA]</scope>
    <source>
        <strain evidence="3">cv. 10/8</strain>
        <tissue evidence="2">Leaf</tissue>
    </source>
</reference>
<evidence type="ECO:0000313" key="3">
    <source>
        <dbReference type="Proteomes" id="UP000265520"/>
    </source>
</evidence>
<sequence length="54" mass="6138">IELLLCVIFCIINYLLNQKVLGAGSYDGEEEERQYVMAIHGDLKIKPICNGNPW</sequence>
<dbReference type="Proteomes" id="UP000265520">
    <property type="component" value="Unassembled WGS sequence"/>
</dbReference>
<evidence type="ECO:0000313" key="2">
    <source>
        <dbReference type="EMBL" id="MCI69428.1"/>
    </source>
</evidence>
<dbReference type="EMBL" id="LXQA010755800">
    <property type="protein sequence ID" value="MCI69428.1"/>
    <property type="molecule type" value="Genomic_DNA"/>
</dbReference>
<name>A0A392U8Q8_9FABA</name>
<keyword evidence="1" id="KW-0732">Signal</keyword>
<organism evidence="2 3">
    <name type="scientific">Trifolium medium</name>
    <dbReference type="NCBI Taxonomy" id="97028"/>
    <lineage>
        <taxon>Eukaryota</taxon>
        <taxon>Viridiplantae</taxon>
        <taxon>Streptophyta</taxon>
        <taxon>Embryophyta</taxon>
        <taxon>Tracheophyta</taxon>
        <taxon>Spermatophyta</taxon>
        <taxon>Magnoliopsida</taxon>
        <taxon>eudicotyledons</taxon>
        <taxon>Gunneridae</taxon>
        <taxon>Pentapetalae</taxon>
        <taxon>rosids</taxon>
        <taxon>fabids</taxon>
        <taxon>Fabales</taxon>
        <taxon>Fabaceae</taxon>
        <taxon>Papilionoideae</taxon>
        <taxon>50 kb inversion clade</taxon>
        <taxon>NPAAA clade</taxon>
        <taxon>Hologalegina</taxon>
        <taxon>IRL clade</taxon>
        <taxon>Trifolieae</taxon>
        <taxon>Trifolium</taxon>
    </lineage>
</organism>
<proteinExistence type="predicted"/>
<accession>A0A392U8Q8</accession>
<feature type="signal peptide" evidence="1">
    <location>
        <begin position="1"/>
        <end position="22"/>
    </location>
</feature>
<evidence type="ECO:0000256" key="1">
    <source>
        <dbReference type="SAM" id="SignalP"/>
    </source>
</evidence>
<feature type="non-terminal residue" evidence="2">
    <location>
        <position position="1"/>
    </location>
</feature>